<name>A0A1Q9D783_SYMMI</name>
<keyword evidence="4" id="KW-0732">Signal</keyword>
<feature type="signal peptide" evidence="4">
    <location>
        <begin position="1"/>
        <end position="20"/>
    </location>
</feature>
<dbReference type="Pfam" id="PF12796">
    <property type="entry name" value="Ank_2"/>
    <property type="match status" value="1"/>
</dbReference>
<keyword evidence="2 3" id="KW-0040">ANK repeat</keyword>
<dbReference type="InterPro" id="IPR002110">
    <property type="entry name" value="Ankyrin_rpt"/>
</dbReference>
<dbReference type="AlphaFoldDB" id="A0A1Q9D783"/>
<gene>
    <name evidence="5" type="primary">ANK1</name>
    <name evidence="5" type="ORF">AK812_SmicGene27291</name>
</gene>
<keyword evidence="1" id="KW-0677">Repeat</keyword>
<evidence type="ECO:0000313" key="5">
    <source>
        <dbReference type="EMBL" id="OLP91063.1"/>
    </source>
</evidence>
<organism evidence="5 6">
    <name type="scientific">Symbiodinium microadriaticum</name>
    <name type="common">Dinoflagellate</name>
    <name type="synonym">Zooxanthella microadriatica</name>
    <dbReference type="NCBI Taxonomy" id="2951"/>
    <lineage>
        <taxon>Eukaryota</taxon>
        <taxon>Sar</taxon>
        <taxon>Alveolata</taxon>
        <taxon>Dinophyceae</taxon>
        <taxon>Suessiales</taxon>
        <taxon>Symbiodiniaceae</taxon>
        <taxon>Symbiodinium</taxon>
    </lineage>
</organism>
<dbReference type="EMBL" id="LSRX01000681">
    <property type="protein sequence ID" value="OLP91063.1"/>
    <property type="molecule type" value="Genomic_DNA"/>
</dbReference>
<evidence type="ECO:0000256" key="1">
    <source>
        <dbReference type="ARBA" id="ARBA00022737"/>
    </source>
</evidence>
<evidence type="ECO:0000313" key="6">
    <source>
        <dbReference type="Proteomes" id="UP000186817"/>
    </source>
</evidence>
<feature type="repeat" description="ANK" evidence="3">
    <location>
        <begin position="130"/>
        <end position="162"/>
    </location>
</feature>
<feature type="repeat" description="ANK" evidence="3">
    <location>
        <begin position="196"/>
        <end position="228"/>
    </location>
</feature>
<dbReference type="InterPro" id="IPR036770">
    <property type="entry name" value="Ankyrin_rpt-contain_sf"/>
</dbReference>
<dbReference type="PROSITE" id="PS50088">
    <property type="entry name" value="ANK_REPEAT"/>
    <property type="match status" value="3"/>
</dbReference>
<dbReference type="PRINTS" id="PR01415">
    <property type="entry name" value="ANKYRIN"/>
</dbReference>
<proteinExistence type="predicted"/>
<feature type="chain" id="PRO_5012706091" evidence="4">
    <location>
        <begin position="21"/>
        <end position="265"/>
    </location>
</feature>
<dbReference type="OrthoDB" id="430823at2759"/>
<reference evidence="5 6" key="1">
    <citation type="submission" date="2016-02" db="EMBL/GenBank/DDBJ databases">
        <title>Genome analysis of coral dinoflagellate symbionts highlights evolutionary adaptations to a symbiotic lifestyle.</title>
        <authorList>
            <person name="Aranda M."/>
            <person name="Li Y."/>
            <person name="Liew Y.J."/>
            <person name="Baumgarten S."/>
            <person name="Simakov O."/>
            <person name="Wilson M."/>
            <person name="Piel J."/>
            <person name="Ashoor H."/>
            <person name="Bougouffa S."/>
            <person name="Bajic V.B."/>
            <person name="Ryu T."/>
            <person name="Ravasi T."/>
            <person name="Bayer T."/>
            <person name="Micklem G."/>
            <person name="Kim H."/>
            <person name="Bhak J."/>
            <person name="Lajeunesse T.C."/>
            <person name="Voolstra C.R."/>
        </authorList>
    </citation>
    <scope>NUCLEOTIDE SEQUENCE [LARGE SCALE GENOMIC DNA]</scope>
    <source>
        <strain evidence="5 6">CCMP2467</strain>
    </source>
</reference>
<evidence type="ECO:0000256" key="4">
    <source>
        <dbReference type="SAM" id="SignalP"/>
    </source>
</evidence>
<dbReference type="PANTHER" id="PTHR24201">
    <property type="entry name" value="ANK_REP_REGION DOMAIN-CONTAINING PROTEIN"/>
    <property type="match status" value="1"/>
</dbReference>
<dbReference type="Proteomes" id="UP000186817">
    <property type="component" value="Unassembled WGS sequence"/>
</dbReference>
<comment type="caution">
    <text evidence="5">The sequence shown here is derived from an EMBL/GenBank/DDBJ whole genome shotgun (WGS) entry which is preliminary data.</text>
</comment>
<keyword evidence="6" id="KW-1185">Reference proteome</keyword>
<dbReference type="SMART" id="SM00248">
    <property type="entry name" value="ANK"/>
    <property type="match status" value="3"/>
</dbReference>
<feature type="repeat" description="ANK" evidence="3">
    <location>
        <begin position="163"/>
        <end position="195"/>
    </location>
</feature>
<protein>
    <submittedName>
        <fullName evidence="5">Ankyrin-1</fullName>
    </submittedName>
</protein>
<evidence type="ECO:0000256" key="2">
    <source>
        <dbReference type="ARBA" id="ARBA00023043"/>
    </source>
</evidence>
<dbReference type="InterPro" id="IPR050776">
    <property type="entry name" value="Ank_Repeat/CDKN_Inhibitor"/>
</dbReference>
<dbReference type="PROSITE" id="PS50297">
    <property type="entry name" value="ANK_REP_REGION"/>
    <property type="match status" value="3"/>
</dbReference>
<accession>A0A1Q9D783</accession>
<dbReference type="Gene3D" id="1.25.40.20">
    <property type="entry name" value="Ankyrin repeat-containing domain"/>
    <property type="match status" value="1"/>
</dbReference>
<sequence>MAIFLAFLFSVVAITQFTTADKSTRHSGLKTPPVALPLLQEASDEWLLQEEAGQDPAEIAGISDVSCDTPTQSFTIPSLTELPTPLPDLLVVLVAFACFGISCRLRSILHAIARKEPRHPQVPVESTDAFGCTKLHVAAHAGLLEEVQSLLKCGSNPNAQEAWDETPLHMASRAGHLQIATLLVAHGADINMRNADDETPLVVAANAGKREVCSYLLEMGAGTGGLEEERLPCLLNSLLMQRMFMTDADSKLKAPPTAAKTTACR</sequence>
<evidence type="ECO:0000256" key="3">
    <source>
        <dbReference type="PROSITE-ProRule" id="PRU00023"/>
    </source>
</evidence>
<dbReference type="SUPFAM" id="SSF48403">
    <property type="entry name" value="Ankyrin repeat"/>
    <property type="match status" value="1"/>
</dbReference>